<dbReference type="InterPro" id="IPR002420">
    <property type="entry name" value="PI3K-type_C2_dom"/>
</dbReference>
<reference evidence="3" key="2">
    <citation type="submission" date="2022-01" db="EMBL/GenBank/DDBJ databases">
        <authorList>
            <person name="Yamashiro T."/>
            <person name="Shiraishi A."/>
            <person name="Satake H."/>
            <person name="Nakayama K."/>
        </authorList>
    </citation>
    <scope>NUCLEOTIDE SEQUENCE</scope>
</reference>
<evidence type="ECO:0000313" key="4">
    <source>
        <dbReference type="Proteomes" id="UP001151760"/>
    </source>
</evidence>
<accession>A0ABQ5F6Y7</accession>
<name>A0ABQ5F6Y7_9ASTR</name>
<gene>
    <name evidence="3" type="ORF">Tco_1002694</name>
</gene>
<keyword evidence="4" id="KW-1185">Reference proteome</keyword>
<dbReference type="Gene3D" id="1.25.40.70">
    <property type="entry name" value="Phosphatidylinositol 3-kinase, accessory domain (PIK)"/>
    <property type="match status" value="1"/>
</dbReference>
<comment type="caution">
    <text evidence="3">The sequence shown here is derived from an EMBL/GenBank/DDBJ whole genome shotgun (WGS) entry which is preliminary data.</text>
</comment>
<dbReference type="InterPro" id="IPR001263">
    <property type="entry name" value="PI3K_accessory_dom"/>
</dbReference>
<feature type="domain" description="C2 PI3K-type" evidence="2">
    <location>
        <begin position="29"/>
        <end position="88"/>
    </location>
</feature>
<organism evidence="3 4">
    <name type="scientific">Tanacetum coccineum</name>
    <dbReference type="NCBI Taxonomy" id="301880"/>
    <lineage>
        <taxon>Eukaryota</taxon>
        <taxon>Viridiplantae</taxon>
        <taxon>Streptophyta</taxon>
        <taxon>Embryophyta</taxon>
        <taxon>Tracheophyta</taxon>
        <taxon>Spermatophyta</taxon>
        <taxon>Magnoliopsida</taxon>
        <taxon>eudicotyledons</taxon>
        <taxon>Gunneridae</taxon>
        <taxon>Pentapetalae</taxon>
        <taxon>asterids</taxon>
        <taxon>campanulids</taxon>
        <taxon>Asterales</taxon>
        <taxon>Asteraceae</taxon>
        <taxon>Asteroideae</taxon>
        <taxon>Anthemideae</taxon>
        <taxon>Anthemidinae</taxon>
        <taxon>Tanacetum</taxon>
    </lineage>
</organism>
<dbReference type="Pfam" id="PF00613">
    <property type="entry name" value="PI3Ka"/>
    <property type="match status" value="1"/>
</dbReference>
<sequence>MWLKVTVNMKQTLENRSTSKSKNNSYAAVGKHKLRLWLGKEADGSVHTTTPGKVPKKERGELERLEKLVNKYERRQIQRVNWLDRLAFKAMVKIKDLRSSKNGSSHLYVLVNFSSFKHRVVLHVRAHAVCVLETADYEELQCYLLQLVQALRWKLQTRTSRNPTYLFQRWFMGQCYLQMCSKQWKKNVTDSNMEQLNAKLQETKDWLYEDGEDETKGV</sequence>
<dbReference type="SUPFAM" id="SSF48371">
    <property type="entry name" value="ARM repeat"/>
    <property type="match status" value="1"/>
</dbReference>
<evidence type="ECO:0000259" key="1">
    <source>
        <dbReference type="Pfam" id="PF00613"/>
    </source>
</evidence>
<evidence type="ECO:0000313" key="3">
    <source>
        <dbReference type="EMBL" id="GJT59161.1"/>
    </source>
</evidence>
<evidence type="ECO:0000259" key="2">
    <source>
        <dbReference type="Pfam" id="PF00792"/>
    </source>
</evidence>
<protein>
    <submittedName>
        <fullName evidence="3">Phosphatidylinositol 3-kinase, root isoform</fullName>
    </submittedName>
</protein>
<feature type="domain" description="PIK helical" evidence="1">
    <location>
        <begin position="116"/>
        <end position="167"/>
    </location>
</feature>
<reference evidence="3" key="1">
    <citation type="journal article" date="2022" name="Int. J. Mol. Sci.">
        <title>Draft Genome of Tanacetum Coccineum: Genomic Comparison of Closely Related Tanacetum-Family Plants.</title>
        <authorList>
            <person name="Yamashiro T."/>
            <person name="Shiraishi A."/>
            <person name="Nakayama K."/>
            <person name="Satake H."/>
        </authorList>
    </citation>
    <scope>NUCLEOTIDE SEQUENCE</scope>
</reference>
<dbReference type="Proteomes" id="UP001151760">
    <property type="component" value="Unassembled WGS sequence"/>
</dbReference>
<dbReference type="InterPro" id="IPR016024">
    <property type="entry name" value="ARM-type_fold"/>
</dbReference>
<dbReference type="InterPro" id="IPR042236">
    <property type="entry name" value="PI3K_accessory_sf"/>
</dbReference>
<dbReference type="Pfam" id="PF00792">
    <property type="entry name" value="PI3K_C2"/>
    <property type="match status" value="1"/>
</dbReference>
<proteinExistence type="predicted"/>
<dbReference type="EMBL" id="BQNB010017084">
    <property type="protein sequence ID" value="GJT59161.1"/>
    <property type="molecule type" value="Genomic_DNA"/>
</dbReference>